<evidence type="ECO:0000256" key="1">
    <source>
        <dbReference type="SAM" id="MobiDB-lite"/>
    </source>
</evidence>
<dbReference type="Proteomes" id="UP001141806">
    <property type="component" value="Unassembled WGS sequence"/>
</dbReference>
<reference evidence="4" key="1">
    <citation type="journal article" date="2023" name="Plant J.">
        <title>The genome of the king protea, Protea cynaroides.</title>
        <authorList>
            <person name="Chang J."/>
            <person name="Duong T.A."/>
            <person name="Schoeman C."/>
            <person name="Ma X."/>
            <person name="Roodt D."/>
            <person name="Barker N."/>
            <person name="Li Z."/>
            <person name="Van de Peer Y."/>
            <person name="Mizrachi E."/>
        </authorList>
    </citation>
    <scope>NUCLEOTIDE SEQUENCE</scope>
    <source>
        <tissue evidence="4">Young leaves</tissue>
    </source>
</reference>
<dbReference type="Pfam" id="PF04601">
    <property type="entry name" value="DUF569"/>
    <property type="match status" value="2"/>
</dbReference>
<feature type="domain" description="DUF569" evidence="2">
    <location>
        <begin position="243"/>
        <end position="383"/>
    </location>
</feature>
<accession>A0A9Q0QUJ9</accession>
<feature type="region of interest" description="Disordered" evidence="1">
    <location>
        <begin position="399"/>
        <end position="483"/>
    </location>
</feature>
<evidence type="ECO:0000313" key="4">
    <source>
        <dbReference type="EMBL" id="KAJ4972625.1"/>
    </source>
</evidence>
<dbReference type="SUPFAM" id="SSF50405">
    <property type="entry name" value="Actin-crosslinking proteins"/>
    <property type="match status" value="2"/>
</dbReference>
<gene>
    <name evidence="4" type="ORF">NE237_005799</name>
</gene>
<dbReference type="PANTHER" id="PTHR31205">
    <property type="entry name" value="ACTIN CROSS-LINKING PROTEIN (DUF569)"/>
    <property type="match status" value="1"/>
</dbReference>
<organism evidence="4 5">
    <name type="scientific">Protea cynaroides</name>
    <dbReference type="NCBI Taxonomy" id="273540"/>
    <lineage>
        <taxon>Eukaryota</taxon>
        <taxon>Viridiplantae</taxon>
        <taxon>Streptophyta</taxon>
        <taxon>Embryophyta</taxon>
        <taxon>Tracheophyta</taxon>
        <taxon>Spermatophyta</taxon>
        <taxon>Magnoliopsida</taxon>
        <taxon>Proteales</taxon>
        <taxon>Proteaceae</taxon>
        <taxon>Protea</taxon>
    </lineage>
</organism>
<feature type="compositionally biased region" description="Basic and acidic residues" evidence="1">
    <location>
        <begin position="471"/>
        <end position="481"/>
    </location>
</feature>
<dbReference type="InterPro" id="IPR008999">
    <property type="entry name" value="Actin-crosslinking"/>
</dbReference>
<feature type="compositionally biased region" description="Low complexity" evidence="1">
    <location>
        <begin position="187"/>
        <end position="199"/>
    </location>
</feature>
<dbReference type="Pfam" id="PF22932">
    <property type="entry name" value="Ubiq_DUF_assoc"/>
    <property type="match status" value="1"/>
</dbReference>
<dbReference type="OrthoDB" id="2432302at2759"/>
<comment type="caution">
    <text evidence="4">The sequence shown here is derived from an EMBL/GenBank/DDBJ whole genome shotgun (WGS) entry which is preliminary data.</text>
</comment>
<feature type="compositionally biased region" description="Polar residues" evidence="1">
    <location>
        <begin position="404"/>
        <end position="465"/>
    </location>
</feature>
<dbReference type="EMBL" id="JAMYWD010000004">
    <property type="protein sequence ID" value="KAJ4972625.1"/>
    <property type="molecule type" value="Genomic_DNA"/>
</dbReference>
<dbReference type="InterPro" id="IPR007679">
    <property type="entry name" value="DUF569"/>
</dbReference>
<dbReference type="CDD" id="cd23340">
    <property type="entry name" value="beta-trefoil_FSCN_ACP-like"/>
    <property type="match status" value="2"/>
</dbReference>
<dbReference type="InterPro" id="IPR054726">
    <property type="entry name" value="Ubiq_DUF569-assoc"/>
</dbReference>
<name>A0A9Q0QUJ9_9MAGN</name>
<evidence type="ECO:0000259" key="3">
    <source>
        <dbReference type="Pfam" id="PF22932"/>
    </source>
</evidence>
<feature type="domain" description="DUF569" evidence="3">
    <location>
        <begin position="481"/>
        <end position="558"/>
    </location>
</feature>
<proteinExistence type="predicted"/>
<keyword evidence="5" id="KW-1185">Reference proteome</keyword>
<evidence type="ECO:0000259" key="2">
    <source>
        <dbReference type="Pfam" id="PF04601"/>
    </source>
</evidence>
<dbReference type="PANTHER" id="PTHR31205:SF69">
    <property type="entry name" value="ACTIN CROSS-LINKING PROTEIN (DUF569)"/>
    <property type="match status" value="1"/>
</dbReference>
<evidence type="ECO:0000313" key="5">
    <source>
        <dbReference type="Proteomes" id="UP001141806"/>
    </source>
</evidence>
<feature type="domain" description="DUF569" evidence="2">
    <location>
        <begin position="1"/>
        <end position="143"/>
    </location>
</feature>
<sequence>MEFFQKGKCVILRSHLNKYLVADEDKETVRQSRSPPSSKARWTVEFVGGKNHAVRLKSCYGRYLTASEMPFLLGMTGKKVIQALPTSQFDSSVEWEPQKDGFQVKFRSWSGTYLRANGGPPPWRNSITHDIPESSNTQNWVSWHMEVVENHEDHESVSDYKSQTSNLSSGSDELAVSESNSPRSVTSFKSSSNSPFSSFMKSPKFSFSKSPIVSFRESEKDYCLLKPPKASFNKSEDNYQSGMELFSNAKAVRLRSHHDKYLLAEEDEETVLQERNGSSRSARWTVEFVEGANKIRLKSSYGKYLTASNEHFLLGMTGHKVLQTLPSKLDSSVEWEPIREGFQVRLKTRNGSFLRANGGVPPWRNSITHDTPHVASTQEWILWDVEIVEIKIDAPTRPSPVVLHQQNSEPAIPRRQQNSEPASPRRQQNSEPAIPRRQQNSEPSSPRRQRNSKPASPSHQQNSEPASPRISKKESPPKPDGRTIYYKIADEYGDVEDEDEGTSFIFKGHSVDELTQQLEEETGLEDITVCSRNILNDKLYPLRLHLPPNHSTMHVVVVPPSSKAARDLGRSGTQL</sequence>
<dbReference type="FunFam" id="2.80.10.50:FF:000067">
    <property type="entry name" value="BnaC05g19630D protein"/>
    <property type="match status" value="2"/>
</dbReference>
<dbReference type="Gene3D" id="2.80.10.50">
    <property type="match status" value="2"/>
</dbReference>
<dbReference type="AlphaFoldDB" id="A0A9Q0QUJ9"/>
<feature type="region of interest" description="Disordered" evidence="1">
    <location>
        <begin position="152"/>
        <end position="199"/>
    </location>
</feature>
<protein>
    <recommendedName>
        <fullName evidence="6">Actin cross-linking</fullName>
    </recommendedName>
</protein>
<feature type="compositionally biased region" description="Polar residues" evidence="1">
    <location>
        <begin position="159"/>
        <end position="186"/>
    </location>
</feature>
<evidence type="ECO:0008006" key="6">
    <source>
        <dbReference type="Google" id="ProtNLM"/>
    </source>
</evidence>